<organism evidence="3 4">
    <name type="scientific">Sphingobium psychrophilum</name>
    <dbReference type="NCBI Taxonomy" id="2728834"/>
    <lineage>
        <taxon>Bacteria</taxon>
        <taxon>Pseudomonadati</taxon>
        <taxon>Pseudomonadota</taxon>
        <taxon>Alphaproteobacteria</taxon>
        <taxon>Sphingomonadales</taxon>
        <taxon>Sphingomonadaceae</taxon>
        <taxon>Sphingobium</taxon>
    </lineage>
</organism>
<evidence type="ECO:0000313" key="4">
    <source>
        <dbReference type="Proteomes" id="UP000519023"/>
    </source>
</evidence>
<dbReference type="AlphaFoldDB" id="A0A7X9WUF9"/>
<gene>
    <name evidence="3" type="ORF">HHL08_08225</name>
</gene>
<dbReference type="EMBL" id="JABBFV010000004">
    <property type="protein sequence ID" value="NML10141.1"/>
    <property type="molecule type" value="Genomic_DNA"/>
</dbReference>
<feature type="region of interest" description="Disordered" evidence="1">
    <location>
        <begin position="1"/>
        <end position="29"/>
    </location>
</feature>
<evidence type="ECO:0000313" key="3">
    <source>
        <dbReference type="EMBL" id="NML10141.1"/>
    </source>
</evidence>
<keyword evidence="2" id="KW-0472">Membrane</keyword>
<keyword evidence="2" id="KW-0812">Transmembrane</keyword>
<keyword evidence="2" id="KW-1133">Transmembrane helix</keyword>
<accession>A0A7X9WUF9</accession>
<keyword evidence="4" id="KW-1185">Reference proteome</keyword>
<comment type="caution">
    <text evidence="3">The sequence shown here is derived from an EMBL/GenBank/DDBJ whole genome shotgun (WGS) entry which is preliminary data.</text>
</comment>
<sequence length="181" mass="19939">MRSARLHPGRTNGLRKATNDMKSGGCDERFGMRAGKLPQRCRKRRSVQPTSANYVANAPVVAARVRISPSRKQSFVEISIMQQAMKKQPVGRRSCPNTVSRKLNGNFMPQNYARCMSDRRKVQLLCVTLVGMIAFGVYKIGLALSTGILETKLARASWLDNPAGFVLYLAVFVVGTAAFCA</sequence>
<feature type="transmembrane region" description="Helical" evidence="2">
    <location>
        <begin position="162"/>
        <end position="180"/>
    </location>
</feature>
<protein>
    <submittedName>
        <fullName evidence="3">Uncharacterized protein</fullName>
    </submittedName>
</protein>
<dbReference type="RefSeq" id="WP_169572244.1">
    <property type="nucleotide sequence ID" value="NZ_JABBFV010000004.1"/>
</dbReference>
<evidence type="ECO:0000256" key="2">
    <source>
        <dbReference type="SAM" id="Phobius"/>
    </source>
</evidence>
<name>A0A7X9WUF9_9SPHN</name>
<feature type="transmembrane region" description="Helical" evidence="2">
    <location>
        <begin position="122"/>
        <end position="142"/>
    </location>
</feature>
<evidence type="ECO:0000256" key="1">
    <source>
        <dbReference type="SAM" id="MobiDB-lite"/>
    </source>
</evidence>
<proteinExistence type="predicted"/>
<dbReference type="Proteomes" id="UP000519023">
    <property type="component" value="Unassembled WGS sequence"/>
</dbReference>
<reference evidence="3 4" key="1">
    <citation type="submission" date="2020-04" db="EMBL/GenBank/DDBJ databases">
        <title>Sphingobium sp. AR-3-1 isolated from Arctic soil.</title>
        <authorList>
            <person name="Dahal R.H."/>
            <person name="Chaudhary D.K."/>
        </authorList>
    </citation>
    <scope>NUCLEOTIDE SEQUENCE [LARGE SCALE GENOMIC DNA]</scope>
    <source>
        <strain evidence="3 4">AR-3-1</strain>
    </source>
</reference>